<evidence type="ECO:0000256" key="4">
    <source>
        <dbReference type="ARBA" id="ARBA00023002"/>
    </source>
</evidence>
<evidence type="ECO:0000256" key="1">
    <source>
        <dbReference type="ARBA" id="ARBA00013017"/>
    </source>
</evidence>
<dbReference type="OrthoDB" id="338622at2759"/>
<evidence type="ECO:0000256" key="3">
    <source>
        <dbReference type="ARBA" id="ARBA00022862"/>
    </source>
</evidence>
<dbReference type="Pfam" id="PF00578">
    <property type="entry name" value="AhpC-TSA"/>
    <property type="match status" value="1"/>
</dbReference>
<comment type="caution">
    <text evidence="11">The sequence shown here is derived from an EMBL/GenBank/DDBJ whole genome shotgun (WGS) entry which is preliminary data.</text>
</comment>
<feature type="domain" description="Thioredoxin" evidence="10">
    <location>
        <begin position="3"/>
        <end position="117"/>
    </location>
</feature>
<proteinExistence type="inferred from homology"/>
<dbReference type="PROSITE" id="PS51352">
    <property type="entry name" value="THIOREDOXIN_2"/>
    <property type="match status" value="1"/>
</dbReference>
<keyword evidence="6" id="KW-0676">Redox-active center</keyword>
<gene>
    <name evidence="11" type="primary">BCP-1</name>
    <name evidence="11" type="ORF">EC973_005499</name>
</gene>
<dbReference type="InterPro" id="IPR036249">
    <property type="entry name" value="Thioredoxin-like_sf"/>
</dbReference>
<dbReference type="EMBL" id="JABAYA010000311">
    <property type="protein sequence ID" value="KAF7721067.1"/>
    <property type="molecule type" value="Genomic_DNA"/>
</dbReference>
<dbReference type="GO" id="GO:0008379">
    <property type="term" value="F:thioredoxin peroxidase activity"/>
    <property type="evidence" value="ECO:0007669"/>
    <property type="project" value="TreeGrafter"/>
</dbReference>
<dbReference type="InterPro" id="IPR013766">
    <property type="entry name" value="Thioredoxin_domain"/>
</dbReference>
<dbReference type="EC" id="1.11.1.24" evidence="1"/>
<dbReference type="InterPro" id="IPR050924">
    <property type="entry name" value="Peroxiredoxin_BCP/PrxQ"/>
</dbReference>
<evidence type="ECO:0000313" key="11">
    <source>
        <dbReference type="EMBL" id="KAF7721067.1"/>
    </source>
</evidence>
<dbReference type="GO" id="GO:0005737">
    <property type="term" value="C:cytoplasm"/>
    <property type="evidence" value="ECO:0007669"/>
    <property type="project" value="TreeGrafter"/>
</dbReference>
<dbReference type="PANTHER" id="PTHR42801">
    <property type="entry name" value="THIOREDOXIN-DEPENDENT PEROXIDE REDUCTASE"/>
    <property type="match status" value="1"/>
</dbReference>
<evidence type="ECO:0000256" key="5">
    <source>
        <dbReference type="ARBA" id="ARBA00023157"/>
    </source>
</evidence>
<keyword evidence="2" id="KW-0575">Peroxidase</keyword>
<dbReference type="PANTHER" id="PTHR42801:SF4">
    <property type="entry name" value="AHPC_TSA FAMILY PROTEIN"/>
    <property type="match status" value="1"/>
</dbReference>
<evidence type="ECO:0000256" key="6">
    <source>
        <dbReference type="ARBA" id="ARBA00023284"/>
    </source>
</evidence>
<comment type="similarity">
    <text evidence="8">Belongs to the peroxiredoxin family. BCP/PrxQ subfamily.</text>
</comment>
<evidence type="ECO:0000313" key="12">
    <source>
        <dbReference type="Proteomes" id="UP000605846"/>
    </source>
</evidence>
<dbReference type="SUPFAM" id="SSF52833">
    <property type="entry name" value="Thioredoxin-like"/>
    <property type="match status" value="1"/>
</dbReference>
<evidence type="ECO:0000256" key="8">
    <source>
        <dbReference type="ARBA" id="ARBA00038489"/>
    </source>
</evidence>
<keyword evidence="3" id="KW-0049">Antioxidant</keyword>
<evidence type="ECO:0000259" key="10">
    <source>
        <dbReference type="PROSITE" id="PS51352"/>
    </source>
</evidence>
<keyword evidence="12" id="KW-1185">Reference proteome</keyword>
<dbReference type="GO" id="GO:0034599">
    <property type="term" value="P:cellular response to oxidative stress"/>
    <property type="evidence" value="ECO:0007669"/>
    <property type="project" value="TreeGrafter"/>
</dbReference>
<dbReference type="Gene3D" id="3.40.30.10">
    <property type="entry name" value="Glutaredoxin"/>
    <property type="match status" value="1"/>
</dbReference>
<dbReference type="CDD" id="cd03017">
    <property type="entry name" value="PRX_BCP"/>
    <property type="match status" value="1"/>
</dbReference>
<dbReference type="InterPro" id="IPR000866">
    <property type="entry name" value="AhpC/TSA"/>
</dbReference>
<keyword evidence="4" id="KW-0560">Oxidoreductase</keyword>
<dbReference type="Proteomes" id="UP000605846">
    <property type="component" value="Unassembled WGS sequence"/>
</dbReference>
<keyword evidence="5" id="KW-1015">Disulfide bond</keyword>
<evidence type="ECO:0000256" key="9">
    <source>
        <dbReference type="ARBA" id="ARBA00049091"/>
    </source>
</evidence>
<dbReference type="GO" id="GO:0045454">
    <property type="term" value="P:cell redox homeostasis"/>
    <property type="evidence" value="ECO:0007669"/>
    <property type="project" value="TreeGrafter"/>
</dbReference>
<reference evidence="11" key="1">
    <citation type="submission" date="2020-01" db="EMBL/GenBank/DDBJ databases">
        <title>Genome Sequencing of Three Apophysomyces-Like Fungal Strains Confirms a Novel Fungal Genus in the Mucoromycota with divergent Burkholderia-like Endosymbiotic Bacteria.</title>
        <authorList>
            <person name="Stajich J.E."/>
            <person name="Macias A.M."/>
            <person name="Carter-House D."/>
            <person name="Lovett B."/>
            <person name="Kasson L.R."/>
            <person name="Berry K."/>
            <person name="Grigoriev I."/>
            <person name="Chang Y."/>
            <person name="Spatafora J."/>
            <person name="Kasson M.T."/>
        </authorList>
    </citation>
    <scope>NUCLEOTIDE SEQUENCE</scope>
    <source>
        <strain evidence="11">NRRL A-21654</strain>
    </source>
</reference>
<organism evidence="11 12">
    <name type="scientific">Apophysomyces ossiformis</name>
    <dbReference type="NCBI Taxonomy" id="679940"/>
    <lineage>
        <taxon>Eukaryota</taxon>
        <taxon>Fungi</taxon>
        <taxon>Fungi incertae sedis</taxon>
        <taxon>Mucoromycota</taxon>
        <taxon>Mucoromycotina</taxon>
        <taxon>Mucoromycetes</taxon>
        <taxon>Mucorales</taxon>
        <taxon>Mucorineae</taxon>
        <taxon>Mucoraceae</taxon>
        <taxon>Apophysomyces</taxon>
    </lineage>
</organism>
<evidence type="ECO:0000256" key="7">
    <source>
        <dbReference type="ARBA" id="ARBA00032824"/>
    </source>
</evidence>
<accession>A0A8H7BG26</accession>
<evidence type="ECO:0000256" key="2">
    <source>
        <dbReference type="ARBA" id="ARBA00022559"/>
    </source>
</evidence>
<protein>
    <recommendedName>
        <fullName evidence="1">thioredoxin-dependent peroxiredoxin</fullName>
        <ecNumber evidence="1">1.11.1.24</ecNumber>
    </recommendedName>
    <alternativeName>
        <fullName evidence="7">Thioredoxin peroxidase</fullName>
    </alternativeName>
</protein>
<name>A0A8H7BG26_9FUNG</name>
<dbReference type="AlphaFoldDB" id="A0A8H7BG26"/>
<comment type="catalytic activity">
    <reaction evidence="9">
        <text>a hydroperoxide + [thioredoxin]-dithiol = an alcohol + [thioredoxin]-disulfide + H2O</text>
        <dbReference type="Rhea" id="RHEA:62620"/>
        <dbReference type="Rhea" id="RHEA-COMP:10698"/>
        <dbReference type="Rhea" id="RHEA-COMP:10700"/>
        <dbReference type="ChEBI" id="CHEBI:15377"/>
        <dbReference type="ChEBI" id="CHEBI:29950"/>
        <dbReference type="ChEBI" id="CHEBI:30879"/>
        <dbReference type="ChEBI" id="CHEBI:35924"/>
        <dbReference type="ChEBI" id="CHEBI:50058"/>
        <dbReference type="EC" id="1.11.1.24"/>
    </reaction>
</comment>
<sequence length="117" mass="13288">MHPLLNKLAPSAFVLKNQHNIDINLADIIGRGQRSLVLFFYPKNDTFGCTKEACSFRDQFEELSRLDADVIGVSSDSVESHKLFAEQHKLPYTLLSDLDGKLREAYQVPKWFFGMPG</sequence>